<sequence>MTLTSVNGQSNKAWCDCPKTQYVGIKADTTFHFSKGKTIVLCGYKNPESKPTTFSEFILAVCGQDTIIDFWGAVLTCRLRVNKDTLLVDQLQNLPTGKDFKFQETIWTTEKIYFKRQKLVRKLVVNRQIRKYRQEEIQSVLKTYETAKSGLDDNKMVIANKLFIATISGNKKARQYFKEFKNKFGSLDGAFAEEYSDLTAMLELWDRRE</sequence>
<dbReference type="AlphaFoldDB" id="A0A328YJ58"/>
<proteinExistence type="predicted"/>
<comment type="caution">
    <text evidence="1">The sequence shown here is derived from an EMBL/GenBank/DDBJ whole genome shotgun (WGS) entry which is preliminary data.</text>
</comment>
<accession>A0A328YJ58</accession>
<evidence type="ECO:0000313" key="1">
    <source>
        <dbReference type="EMBL" id="RAR70627.1"/>
    </source>
</evidence>
<reference evidence="1 2" key="1">
    <citation type="submission" date="2018-06" db="EMBL/GenBank/DDBJ databases">
        <title>Genomic Encyclopedia of Archaeal and Bacterial Type Strains, Phase II (KMG-II): from individual species to whole genera.</title>
        <authorList>
            <person name="Goeker M."/>
        </authorList>
    </citation>
    <scope>NUCLEOTIDE SEQUENCE [LARGE SCALE GENOMIC DNA]</scope>
    <source>
        <strain evidence="1 2">DSM 25663</strain>
    </source>
</reference>
<evidence type="ECO:0000313" key="2">
    <source>
        <dbReference type="Proteomes" id="UP000248840"/>
    </source>
</evidence>
<keyword evidence="2" id="KW-1185">Reference proteome</keyword>
<protein>
    <submittedName>
        <fullName evidence="1">Uncharacterized protein</fullName>
    </submittedName>
</protein>
<gene>
    <name evidence="1" type="ORF">CLV55_11027</name>
</gene>
<organism evidence="1 2">
    <name type="scientific">Flavobacterium aciduliphilum</name>
    <dbReference type="NCBI Taxonomy" id="1101402"/>
    <lineage>
        <taxon>Bacteria</taxon>
        <taxon>Pseudomonadati</taxon>
        <taxon>Bacteroidota</taxon>
        <taxon>Flavobacteriia</taxon>
        <taxon>Flavobacteriales</taxon>
        <taxon>Flavobacteriaceae</taxon>
        <taxon>Flavobacterium</taxon>
    </lineage>
</organism>
<name>A0A328YJ58_9FLAO</name>
<dbReference type="Proteomes" id="UP000248840">
    <property type="component" value="Unassembled WGS sequence"/>
</dbReference>
<dbReference type="EMBL" id="QLSZ01000010">
    <property type="protein sequence ID" value="RAR70627.1"/>
    <property type="molecule type" value="Genomic_DNA"/>
</dbReference>